<gene>
    <name evidence="2" type="ORF">CXQ87_002135</name>
</gene>
<reference evidence="2 3" key="1">
    <citation type="submission" date="2017-12" db="EMBL/GenBank/DDBJ databases">
        <title>Genome Sequence of the Amphotericin B-resistant Candida duobushaemulonii strain, B09383.</title>
        <authorList>
            <person name="Chow N.A."/>
            <person name="Gade L."/>
            <person name="Batra D."/>
            <person name="Rowe L.A."/>
            <person name="Loparev V.N."/>
            <person name="Litvintseva A.P."/>
        </authorList>
    </citation>
    <scope>NUCLEOTIDE SEQUENCE [LARGE SCALE GENOMIC DNA]</scope>
    <source>
        <strain evidence="2 3">B09383</strain>
    </source>
</reference>
<evidence type="ECO:0000313" key="2">
    <source>
        <dbReference type="EMBL" id="PVH14012.1"/>
    </source>
</evidence>
<dbReference type="VEuPathDB" id="FungiDB:CXQ87_002135"/>
<dbReference type="Pfam" id="PF02137">
    <property type="entry name" value="A_deamin"/>
    <property type="match status" value="1"/>
</dbReference>
<dbReference type="PROSITE" id="PS50141">
    <property type="entry name" value="A_DEAMIN_EDITASE"/>
    <property type="match status" value="1"/>
</dbReference>
<dbReference type="RefSeq" id="XP_025334952.1">
    <property type="nucleotide sequence ID" value="XM_025480652.1"/>
</dbReference>
<accession>A0A2V1A858</accession>
<dbReference type="PANTHER" id="PTHR47803">
    <property type="entry name" value="TRNA-SPECIFIC ADENOSINE DEAMINASE 1"/>
    <property type="match status" value="1"/>
</dbReference>
<dbReference type="Proteomes" id="UP000244406">
    <property type="component" value="Unassembled WGS sequence"/>
</dbReference>
<dbReference type="GeneID" id="37002135"/>
<dbReference type="GO" id="GO:0003723">
    <property type="term" value="F:RNA binding"/>
    <property type="evidence" value="ECO:0007669"/>
    <property type="project" value="InterPro"/>
</dbReference>
<dbReference type="InterPro" id="IPR042935">
    <property type="entry name" value="Tad1"/>
</dbReference>
<dbReference type="GO" id="GO:0002100">
    <property type="term" value="P:tRNA wobble adenosine to inosine editing"/>
    <property type="evidence" value="ECO:0007669"/>
    <property type="project" value="InterPro"/>
</dbReference>
<dbReference type="EMBL" id="PKFP01000001">
    <property type="protein sequence ID" value="PVH14012.1"/>
    <property type="molecule type" value="Genomic_DNA"/>
</dbReference>
<comment type="caution">
    <text evidence="2">The sequence shown here is derived from an EMBL/GenBank/DDBJ whole genome shotgun (WGS) entry which is preliminary data.</text>
</comment>
<name>A0A2V1A858_9ASCO</name>
<evidence type="ECO:0000259" key="1">
    <source>
        <dbReference type="PROSITE" id="PS50141"/>
    </source>
</evidence>
<dbReference type="InterPro" id="IPR002466">
    <property type="entry name" value="A_deamin"/>
</dbReference>
<dbReference type="AlphaFoldDB" id="A0A2V1A858"/>
<organism evidence="2 3">
    <name type="scientific">Candidozyma duobushaemuli</name>
    <dbReference type="NCBI Taxonomy" id="1231522"/>
    <lineage>
        <taxon>Eukaryota</taxon>
        <taxon>Fungi</taxon>
        <taxon>Dikarya</taxon>
        <taxon>Ascomycota</taxon>
        <taxon>Saccharomycotina</taxon>
        <taxon>Pichiomycetes</taxon>
        <taxon>Metschnikowiaceae</taxon>
        <taxon>Candidozyma</taxon>
    </lineage>
</organism>
<dbReference type="PANTHER" id="PTHR47803:SF1">
    <property type="entry name" value="TRNA-SPECIFIC ADENOSINE DEAMINASE 1"/>
    <property type="match status" value="1"/>
</dbReference>
<evidence type="ECO:0000313" key="3">
    <source>
        <dbReference type="Proteomes" id="UP000244406"/>
    </source>
</evidence>
<proteinExistence type="predicted"/>
<keyword evidence="3" id="KW-1185">Reference proteome</keyword>
<feature type="domain" description="A to I editase" evidence="1">
    <location>
        <begin position="57"/>
        <end position="228"/>
    </location>
</feature>
<protein>
    <recommendedName>
        <fullName evidence="1">A to I editase domain-containing protein</fullName>
    </recommendedName>
</protein>
<dbReference type="GO" id="GO:0043829">
    <property type="term" value="F:tRNA-specific adenosine-37 deaminase activity"/>
    <property type="evidence" value="ECO:0007669"/>
    <property type="project" value="TreeGrafter"/>
</dbReference>
<sequence>MNHNASLANRIAATVVKHFNEAPAKAGKPVIRANGVPEWTVLAGLVTLEGDKIEVISVATGVKALPDDTRRYSKGWMVHDMHAEILCLRMLNYVVTEDVLNERQGKDMLLLERGEKMFRLRKDLKLCLYVSEPPCGDASMSYVAQGREAWEEPPSKKTKIEQSGLHRGRESFDVLGVVRTKPGRADSKVTLSKSCSDKLCLRQETGVLNSINSAFVEPIYLDFLALPEAKFQQADFDRCFGRIDPKNGVSLQPLLYTEDPYTFHKSEKAVPSPLSLVICPPLEISQALSNGAKNGGFIKNKPPKPHGASILCNQKLIQKARPLLQEINFPTGDSPESYCALKDSNPQKDLKNHLHSLLGWTRTTPDNFAL</sequence>
<dbReference type="SMART" id="SM00552">
    <property type="entry name" value="ADEAMc"/>
    <property type="match status" value="1"/>
</dbReference>